<dbReference type="AlphaFoldDB" id="A0A7M7Q3D6"/>
<dbReference type="SUPFAM" id="SSF53474">
    <property type="entry name" value="alpha/beta-Hydrolases"/>
    <property type="match status" value="1"/>
</dbReference>
<keyword evidence="2" id="KW-0719">Serine esterase</keyword>
<organism evidence="6 7">
    <name type="scientific">Nasonia vitripennis</name>
    <name type="common">Parasitic wasp</name>
    <dbReference type="NCBI Taxonomy" id="7425"/>
    <lineage>
        <taxon>Eukaryota</taxon>
        <taxon>Metazoa</taxon>
        <taxon>Ecdysozoa</taxon>
        <taxon>Arthropoda</taxon>
        <taxon>Hexapoda</taxon>
        <taxon>Insecta</taxon>
        <taxon>Pterygota</taxon>
        <taxon>Neoptera</taxon>
        <taxon>Endopterygota</taxon>
        <taxon>Hymenoptera</taxon>
        <taxon>Apocrita</taxon>
        <taxon>Proctotrupomorpha</taxon>
        <taxon>Chalcidoidea</taxon>
        <taxon>Pteromalidae</taxon>
        <taxon>Pteromalinae</taxon>
        <taxon>Nasonia</taxon>
    </lineage>
</organism>
<feature type="domain" description="Carboxylesterase type B" evidence="5">
    <location>
        <begin position="120"/>
        <end position="227"/>
    </location>
</feature>
<dbReference type="EnsemblMetazoa" id="XM_031924492">
    <property type="protein sequence ID" value="XP_031780352"/>
    <property type="gene ID" value="LOC107980480"/>
</dbReference>
<sequence length="284" mass="31522">MSGSPLCIVWGLQSRHEGEKKAFELASKLGITTKNKDKVLESLYKLPAADILEKAHEMKLLPFRPVIESWLAAIGQEKFLSKCPVDKYNSGKYNKGPHMMGFVNVEAKAISESSFSALPKVIAKQLIQTVTDLAFITGIDTKQQLLRTHNRHPIYYYRFSQDSSEYPGFIADKNHLNITGAGHADDLAYLFYFSEVGLPSDPAIEKTSRRLVRFVTNFVKYGNPTPNGTADPLLGITWPNSGLLGRSMDINTELSTGLRPINAEVMAFEALGLGRSRFLGSCFD</sequence>
<dbReference type="Gene3D" id="3.40.50.1820">
    <property type="entry name" value="alpha/beta hydrolase"/>
    <property type="match status" value="1"/>
</dbReference>
<comment type="similarity">
    <text evidence="1">Belongs to the type-B carboxylesterase/lipase family.</text>
</comment>
<evidence type="ECO:0000256" key="3">
    <source>
        <dbReference type="ARBA" id="ARBA00022801"/>
    </source>
</evidence>
<evidence type="ECO:0000259" key="5">
    <source>
        <dbReference type="Pfam" id="PF00135"/>
    </source>
</evidence>
<keyword evidence="7" id="KW-1185">Reference proteome</keyword>
<evidence type="ECO:0000313" key="6">
    <source>
        <dbReference type="EnsemblMetazoa" id="XP_031780352"/>
    </source>
</evidence>
<dbReference type="InterPro" id="IPR029058">
    <property type="entry name" value="AB_hydrolase_fold"/>
</dbReference>
<evidence type="ECO:0000313" key="7">
    <source>
        <dbReference type="Proteomes" id="UP000002358"/>
    </source>
</evidence>
<dbReference type="GeneID" id="107980480"/>
<dbReference type="GO" id="GO:0052689">
    <property type="term" value="F:carboxylic ester hydrolase activity"/>
    <property type="evidence" value="ECO:0007669"/>
    <property type="project" value="UniProtKB-KW"/>
</dbReference>
<feature type="domain" description="Carboxylesterase type B" evidence="5">
    <location>
        <begin position="1"/>
        <end position="113"/>
    </location>
</feature>
<reference evidence="6" key="1">
    <citation type="submission" date="2021-01" db="UniProtKB">
        <authorList>
            <consortium name="EnsemblMetazoa"/>
        </authorList>
    </citation>
    <scope>IDENTIFICATION</scope>
</reference>
<evidence type="ECO:0000256" key="1">
    <source>
        <dbReference type="ARBA" id="ARBA00005964"/>
    </source>
</evidence>
<dbReference type="PANTHER" id="PTHR43142">
    <property type="entry name" value="CARBOXYLIC ESTER HYDROLASE"/>
    <property type="match status" value="1"/>
</dbReference>
<keyword evidence="3" id="KW-0378">Hydrolase</keyword>
<dbReference type="PANTHER" id="PTHR43142:SF1">
    <property type="entry name" value="CARBOXYLIC ESTER HYDROLASE"/>
    <property type="match status" value="1"/>
</dbReference>
<name>A0A7M7Q3D6_NASVI</name>
<dbReference type="SMR" id="A0A7M7Q3D6"/>
<dbReference type="InterPro" id="IPR002018">
    <property type="entry name" value="CarbesteraseB"/>
</dbReference>
<keyword evidence="4" id="KW-0325">Glycoprotein</keyword>
<dbReference type="Proteomes" id="UP000002358">
    <property type="component" value="Chromosome 2"/>
</dbReference>
<protein>
    <recommendedName>
        <fullName evidence="5">Carboxylesterase type B domain-containing protein</fullName>
    </recommendedName>
</protein>
<proteinExistence type="inferred from homology"/>
<evidence type="ECO:0000256" key="4">
    <source>
        <dbReference type="ARBA" id="ARBA00023180"/>
    </source>
</evidence>
<dbReference type="RefSeq" id="XP_031780352.1">
    <property type="nucleotide sequence ID" value="XM_031924492.2"/>
</dbReference>
<evidence type="ECO:0000256" key="2">
    <source>
        <dbReference type="ARBA" id="ARBA00022487"/>
    </source>
</evidence>
<dbReference type="Pfam" id="PF00135">
    <property type="entry name" value="COesterase"/>
    <property type="match status" value="2"/>
</dbReference>
<accession>A0A7M7Q3D6</accession>